<dbReference type="EC" id="3.4.19.13" evidence="11"/>
<dbReference type="Proteomes" id="UP000008718">
    <property type="component" value="Chromosome"/>
</dbReference>
<comment type="catalytic activity">
    <reaction evidence="2 11">
        <text>glutathione + H2O = L-cysteinylglycine + L-glutamate</text>
        <dbReference type="Rhea" id="RHEA:28807"/>
        <dbReference type="ChEBI" id="CHEBI:15377"/>
        <dbReference type="ChEBI" id="CHEBI:29985"/>
        <dbReference type="ChEBI" id="CHEBI:57925"/>
        <dbReference type="ChEBI" id="CHEBI:61694"/>
        <dbReference type="EC" id="3.4.19.13"/>
    </reaction>
</comment>
<dbReference type="STRING" id="694427.Palpr_1600"/>
<reference key="1">
    <citation type="submission" date="2010-11" db="EMBL/GenBank/DDBJ databases">
        <title>The complete genome of Paludibacter propionicigenes DSM 17365.</title>
        <authorList>
            <consortium name="US DOE Joint Genome Institute (JGI-PGF)"/>
            <person name="Lucas S."/>
            <person name="Copeland A."/>
            <person name="Lapidus A."/>
            <person name="Bruce D."/>
            <person name="Goodwin L."/>
            <person name="Pitluck S."/>
            <person name="Kyrpides N."/>
            <person name="Mavromatis K."/>
            <person name="Ivanova N."/>
            <person name="Munk A.C."/>
            <person name="Brettin T."/>
            <person name="Detter J.C."/>
            <person name="Han C."/>
            <person name="Tapia R."/>
            <person name="Land M."/>
            <person name="Hauser L."/>
            <person name="Markowitz V."/>
            <person name="Cheng J.-F."/>
            <person name="Hugenholtz P."/>
            <person name="Woyke T."/>
            <person name="Wu D."/>
            <person name="Gronow S."/>
            <person name="Wellnitz S."/>
            <person name="Brambilla E."/>
            <person name="Klenk H.-P."/>
            <person name="Eisen J.A."/>
        </authorList>
    </citation>
    <scope>NUCLEOTIDE SEQUENCE</scope>
    <source>
        <strain>WB4</strain>
    </source>
</reference>
<dbReference type="InterPro" id="IPR055262">
    <property type="entry name" value="GGT_CS"/>
</dbReference>
<keyword evidence="14" id="KW-1185">Reference proteome</keyword>
<organism evidence="13 14">
    <name type="scientific">Paludibacter propionicigenes (strain DSM 17365 / JCM 13257 / WB4)</name>
    <dbReference type="NCBI Taxonomy" id="694427"/>
    <lineage>
        <taxon>Bacteria</taxon>
        <taxon>Pseudomonadati</taxon>
        <taxon>Bacteroidota</taxon>
        <taxon>Bacteroidia</taxon>
        <taxon>Bacteroidales</taxon>
        <taxon>Paludibacteraceae</taxon>
        <taxon>Paludibacter</taxon>
    </lineage>
</organism>
<feature type="binding site" evidence="10">
    <location>
        <position position="101"/>
    </location>
    <ligand>
        <name>L-glutamate</name>
        <dbReference type="ChEBI" id="CHEBI:29985"/>
    </ligand>
</feature>
<keyword evidence="4 11" id="KW-0808">Transferase</keyword>
<dbReference type="GO" id="GO:0103068">
    <property type="term" value="F:leukotriene C4 gamma-glutamyl transferase activity"/>
    <property type="evidence" value="ECO:0007669"/>
    <property type="project" value="UniProtKB-EC"/>
</dbReference>
<evidence type="ECO:0000256" key="11">
    <source>
        <dbReference type="RuleBase" id="RU368036"/>
    </source>
</evidence>
<sequence>MNNHLKKKYSSMYKYFTLLLALCFSLSAFSQNYKTGMVVSAHPEASKVGVAILKQGGNAIDAAVAVEFALAVVYPNAGNIGGGGFMVYRASSGAVSALDFRETAPSKASRDMYLDKNGNPVSDLSQYGSLAVGIPGSVAGMVEAHAKYGKLAWRKLIEPAIQLASEGFHITAMQASELNKHHDDFIKCNSTKTVFANEKQWKAGDILKQTELAKTLTLIKNKGRKGFYEGRTARLIVAEMNRGNGIVTLNDLKKYRAIWREPVVGNYKNFKIITMPPSSSGGIALISLMKSVEPYPISKWGFQKDSTVRLMVEAERRIYADRSTHLGDPDFNPIHQKELLNDKYIKDRMSSVSFDRATPSQEVKPGNLNGYESEQTTHFSIVDKDGNAVSITTTLNGSYGSHVVVAGAGFLLNNEMDDFSIKAGFPNQYGLVGGLLNAIEPNKRMLSSMTPTILEKDGKLFLVVGSPGGSTIITTVFQTILNVIEFGMPVQTAVNAARFHHQWLPDKVFVEDNAIPQNVREHLSSTGYEIVPRDKIGRVDAVQITADGWLQGGADSRGDDAVSAY</sequence>
<dbReference type="GO" id="GO:0006751">
    <property type="term" value="P:glutathione catabolic process"/>
    <property type="evidence" value="ECO:0007669"/>
    <property type="project" value="UniProtKB-UniRule"/>
</dbReference>
<dbReference type="PROSITE" id="PS00462">
    <property type="entry name" value="G_GLU_TRANSPEPTIDASE"/>
    <property type="match status" value="1"/>
</dbReference>
<dbReference type="EC" id="2.3.2.2" evidence="11"/>
<evidence type="ECO:0000256" key="9">
    <source>
        <dbReference type="PIRSR" id="PIRSR600101-1"/>
    </source>
</evidence>
<dbReference type="GO" id="GO:0036374">
    <property type="term" value="F:glutathione hydrolase activity"/>
    <property type="evidence" value="ECO:0007669"/>
    <property type="project" value="UniProtKB-UniRule"/>
</dbReference>
<evidence type="ECO:0000313" key="13">
    <source>
        <dbReference type="EMBL" id="ADQ79743.1"/>
    </source>
</evidence>
<keyword evidence="6 11" id="KW-0865">Zymogen</keyword>
<dbReference type="EMBL" id="CP002345">
    <property type="protein sequence ID" value="ADQ79743.1"/>
    <property type="molecule type" value="Genomic_DNA"/>
</dbReference>
<dbReference type="eggNOG" id="COG0405">
    <property type="taxonomic scope" value="Bacteria"/>
</dbReference>
<dbReference type="PRINTS" id="PR01210">
    <property type="entry name" value="GGTRANSPTASE"/>
</dbReference>
<dbReference type="AlphaFoldDB" id="E4T4U9"/>
<dbReference type="MEROPS" id="T03.001"/>
<evidence type="ECO:0000313" key="14">
    <source>
        <dbReference type="Proteomes" id="UP000008718"/>
    </source>
</evidence>
<keyword evidence="11" id="KW-0317">Glutathione biosynthesis</keyword>
<comment type="catalytic activity">
    <reaction evidence="1 11">
        <text>an S-substituted glutathione + H2O = an S-substituted L-cysteinylglycine + L-glutamate</text>
        <dbReference type="Rhea" id="RHEA:59468"/>
        <dbReference type="ChEBI" id="CHEBI:15377"/>
        <dbReference type="ChEBI" id="CHEBI:29985"/>
        <dbReference type="ChEBI" id="CHEBI:90779"/>
        <dbReference type="ChEBI" id="CHEBI:143103"/>
        <dbReference type="EC" id="3.4.19.13"/>
    </reaction>
</comment>
<dbReference type="InterPro" id="IPR000101">
    <property type="entry name" value="GGT_peptidase"/>
</dbReference>
<feature type="signal peptide" evidence="12">
    <location>
        <begin position="1"/>
        <end position="30"/>
    </location>
</feature>
<dbReference type="Pfam" id="PF01019">
    <property type="entry name" value="G_glu_transpept"/>
    <property type="match status" value="1"/>
</dbReference>
<feature type="binding site" evidence="10">
    <location>
        <position position="418"/>
    </location>
    <ligand>
        <name>L-glutamate</name>
        <dbReference type="ChEBI" id="CHEBI:29985"/>
    </ligand>
</feature>
<evidence type="ECO:0000256" key="2">
    <source>
        <dbReference type="ARBA" id="ARBA00001089"/>
    </source>
</evidence>
<dbReference type="UniPathway" id="UPA00204"/>
<keyword evidence="5 11" id="KW-0378">Hydrolase</keyword>
<evidence type="ECO:0000256" key="3">
    <source>
        <dbReference type="ARBA" id="ARBA00009381"/>
    </source>
</evidence>
<evidence type="ECO:0000256" key="8">
    <source>
        <dbReference type="ARBA" id="ARBA00047417"/>
    </source>
</evidence>
<dbReference type="PANTHER" id="PTHR43199:SF1">
    <property type="entry name" value="GLUTATHIONE HYDROLASE PROENZYME"/>
    <property type="match status" value="1"/>
</dbReference>
<comment type="catalytic activity">
    <reaction evidence="8 11">
        <text>an N-terminal (5-L-glutamyl)-[peptide] + an alpha-amino acid = 5-L-glutamyl amino acid + an N-terminal L-alpha-aminoacyl-[peptide]</text>
        <dbReference type="Rhea" id="RHEA:23904"/>
        <dbReference type="Rhea" id="RHEA-COMP:9780"/>
        <dbReference type="Rhea" id="RHEA-COMP:9795"/>
        <dbReference type="ChEBI" id="CHEBI:77644"/>
        <dbReference type="ChEBI" id="CHEBI:78597"/>
        <dbReference type="ChEBI" id="CHEBI:78599"/>
        <dbReference type="ChEBI" id="CHEBI:78608"/>
        <dbReference type="EC" id="2.3.2.2"/>
    </reaction>
</comment>
<evidence type="ECO:0000256" key="12">
    <source>
        <dbReference type="SAM" id="SignalP"/>
    </source>
</evidence>
<dbReference type="SUPFAM" id="SSF56235">
    <property type="entry name" value="N-terminal nucleophile aminohydrolases (Ntn hydrolases)"/>
    <property type="match status" value="1"/>
</dbReference>
<feature type="binding site" evidence="10">
    <location>
        <position position="469"/>
    </location>
    <ligand>
        <name>L-glutamate</name>
        <dbReference type="ChEBI" id="CHEBI:29985"/>
    </ligand>
</feature>
<dbReference type="HOGENOM" id="CLU_014813_0_3_10"/>
<dbReference type="NCBIfam" id="TIGR00066">
    <property type="entry name" value="g_glut_trans"/>
    <property type="match status" value="1"/>
</dbReference>
<dbReference type="InterPro" id="IPR029055">
    <property type="entry name" value="Ntn_hydrolases_N"/>
</dbReference>
<protein>
    <recommendedName>
        <fullName evidence="11">Glutathione hydrolase proenzyme</fullName>
        <ecNumber evidence="11">2.3.2.2</ecNumber>
        <ecNumber evidence="11">3.4.19.13</ecNumber>
    </recommendedName>
    <component>
        <recommendedName>
            <fullName evidence="11">Glutathione hydrolase large chain</fullName>
        </recommendedName>
    </component>
    <component>
        <recommendedName>
            <fullName evidence="11">Glutathione hydrolase small chain</fullName>
        </recommendedName>
    </component>
</protein>
<dbReference type="InterPro" id="IPR043137">
    <property type="entry name" value="GGT_ssub_C"/>
</dbReference>
<evidence type="ECO:0000256" key="1">
    <source>
        <dbReference type="ARBA" id="ARBA00001049"/>
    </source>
</evidence>
<feature type="active site" description="Nucleophile" evidence="9">
    <location>
        <position position="376"/>
    </location>
</feature>
<dbReference type="RefSeq" id="WP_013445112.1">
    <property type="nucleotide sequence ID" value="NC_014734.1"/>
</dbReference>
<comment type="similarity">
    <text evidence="3 11">Belongs to the gamma-glutamyltransferase family.</text>
</comment>
<evidence type="ECO:0000256" key="6">
    <source>
        <dbReference type="ARBA" id="ARBA00023145"/>
    </source>
</evidence>
<accession>E4T4U9</accession>
<comment type="pathway">
    <text evidence="11">Sulfur metabolism; glutathione metabolism.</text>
</comment>
<keyword evidence="7 11" id="KW-0012">Acyltransferase</keyword>
<dbReference type="InterPro" id="IPR043138">
    <property type="entry name" value="GGT_lsub"/>
</dbReference>
<name>E4T4U9_PALPW</name>
<evidence type="ECO:0000256" key="10">
    <source>
        <dbReference type="PIRSR" id="PIRSR600101-2"/>
    </source>
</evidence>
<gene>
    <name evidence="13" type="ordered locus">Palpr_1600</name>
</gene>
<dbReference type="KEGG" id="ppn:Palpr_1600"/>
<evidence type="ECO:0000256" key="4">
    <source>
        <dbReference type="ARBA" id="ARBA00022679"/>
    </source>
</evidence>
<feature type="binding site" evidence="10">
    <location>
        <begin position="394"/>
        <end position="396"/>
    </location>
    <ligand>
        <name>L-glutamate</name>
        <dbReference type="ChEBI" id="CHEBI:29985"/>
    </ligand>
</feature>
<comment type="PTM">
    <text evidence="11">Cleaved by autocatalysis into a large and a small subunit.</text>
</comment>
<dbReference type="InterPro" id="IPR051792">
    <property type="entry name" value="GGT_bact"/>
</dbReference>
<dbReference type="GO" id="GO:0006750">
    <property type="term" value="P:glutathione biosynthetic process"/>
    <property type="evidence" value="ECO:0007669"/>
    <property type="project" value="UniProtKB-KW"/>
</dbReference>
<dbReference type="PANTHER" id="PTHR43199">
    <property type="entry name" value="GLUTATHIONE HYDROLASE"/>
    <property type="match status" value="1"/>
</dbReference>
<evidence type="ECO:0000256" key="7">
    <source>
        <dbReference type="ARBA" id="ARBA00023315"/>
    </source>
</evidence>
<feature type="chain" id="PRO_5003189105" description="Glutathione hydrolase proenzyme" evidence="12">
    <location>
        <begin position="31"/>
        <end position="565"/>
    </location>
</feature>
<reference evidence="13 14" key="2">
    <citation type="journal article" date="2011" name="Stand. Genomic Sci.">
        <title>Complete genome sequence of Paludibacter propionicigenes type strain (WB4).</title>
        <authorList>
            <person name="Gronow S."/>
            <person name="Munk C."/>
            <person name="Lapidus A."/>
            <person name="Nolan M."/>
            <person name="Lucas S."/>
            <person name="Hammon N."/>
            <person name="Deshpande S."/>
            <person name="Cheng J.F."/>
            <person name="Tapia R."/>
            <person name="Han C."/>
            <person name="Goodwin L."/>
            <person name="Pitluck S."/>
            <person name="Liolios K."/>
            <person name="Ivanova N."/>
            <person name="Mavromatis K."/>
            <person name="Mikhailova N."/>
            <person name="Pati A."/>
            <person name="Chen A."/>
            <person name="Palaniappan K."/>
            <person name="Land M."/>
            <person name="Hauser L."/>
            <person name="Chang Y.J."/>
            <person name="Jeffries C.D."/>
            <person name="Brambilla E."/>
            <person name="Rohde M."/>
            <person name="Goker M."/>
            <person name="Detter J.C."/>
            <person name="Woyke T."/>
            <person name="Bristow J."/>
            <person name="Eisen J.A."/>
            <person name="Markowitz V."/>
            <person name="Hugenholtz P."/>
            <person name="Kyrpides N.C."/>
            <person name="Klenk H.P."/>
        </authorList>
    </citation>
    <scope>NUCLEOTIDE SEQUENCE [LARGE SCALE GENOMIC DNA]</scope>
    <source>
        <strain evidence="14">DSM 17365 / JCM 13257 / WB4</strain>
    </source>
</reference>
<evidence type="ECO:0000256" key="5">
    <source>
        <dbReference type="ARBA" id="ARBA00022801"/>
    </source>
</evidence>
<comment type="subunit">
    <text evidence="11">This enzyme consists of two polypeptide chains, which are synthesized in precursor form from a single polypeptide.</text>
</comment>
<dbReference type="Gene3D" id="1.10.246.130">
    <property type="match status" value="1"/>
</dbReference>
<keyword evidence="12" id="KW-0732">Signal</keyword>
<feature type="binding site" evidence="10">
    <location>
        <begin position="447"/>
        <end position="448"/>
    </location>
    <ligand>
        <name>L-glutamate</name>
        <dbReference type="ChEBI" id="CHEBI:29985"/>
    </ligand>
</feature>
<dbReference type="OrthoDB" id="9781342at2"/>
<dbReference type="Gene3D" id="3.60.20.40">
    <property type="match status" value="1"/>
</dbReference>
<proteinExistence type="inferred from homology"/>